<dbReference type="EC" id="7.-.-.-" evidence="10"/>
<evidence type="ECO:0000313" key="15">
    <source>
        <dbReference type="Proteomes" id="UP000561271"/>
    </source>
</evidence>
<keyword evidence="1 10" id="KW-0813">Transport</keyword>
<comment type="cofactor">
    <cofactor evidence="10">
        <name>FMN</name>
        <dbReference type="ChEBI" id="CHEBI:58210"/>
    </cofactor>
</comment>
<evidence type="ECO:0000256" key="3">
    <source>
        <dbReference type="ARBA" id="ARBA00022630"/>
    </source>
</evidence>
<evidence type="ECO:0000313" key="16">
    <source>
        <dbReference type="Proteomes" id="UP000569018"/>
    </source>
</evidence>
<dbReference type="Proteomes" id="UP000569018">
    <property type="component" value="Unassembled WGS sequence"/>
</dbReference>
<keyword evidence="5 10" id="KW-0812">Transmembrane</keyword>
<feature type="transmembrane region" description="Helical" evidence="10">
    <location>
        <begin position="96"/>
        <end position="114"/>
    </location>
</feature>
<gene>
    <name evidence="10" type="primary">rnfD</name>
    <name evidence="11" type="ORF">HKBW3S06_01032</name>
    <name evidence="12" type="ORF">HKBW3S33_00236</name>
    <name evidence="13" type="ORF">HKBW3S44_00222</name>
    <name evidence="14" type="ORF">HKBW3S47_01524</name>
</gene>
<evidence type="ECO:0000313" key="13">
    <source>
        <dbReference type="EMBL" id="GFP36539.1"/>
    </source>
</evidence>
<keyword evidence="2 10" id="KW-0597">Phosphoprotein</keyword>
<evidence type="ECO:0000256" key="6">
    <source>
        <dbReference type="ARBA" id="ARBA00022967"/>
    </source>
</evidence>
<proteinExistence type="inferred from homology"/>
<sequence length="309" mass="33399">MKPEQNLIVSPSPHVKRITSVEEIMYMVVIALIPATAVGVYFFGLLVLLVITASISSALLTEYLALKIMGRKFTMDGSAILTGLLLALSLPPTVPIWMPVVGAAFGIAIGKCVFGGLGHNIFNPALVGRVFLATSWPVMMTRWVTPFEAVTTATPLALWKAEKIYVPARDLFFGNIGGSIGETSALAILVGGIFLIVMRYIDWRTPLSYMGTVGLMMWLLGEDPIFHALAGGLLLGAFFMATDYVTTPLTKKGKVIFGLGAGIIVVLIRMVGGYPEGVAFSILLMNAFTPLIDQVTKPRVYGTKRKVWQ</sequence>
<dbReference type="PANTHER" id="PTHR30578">
    <property type="entry name" value="ELECTRON TRANSPORT COMPLEX PROTEIN RNFD"/>
    <property type="match status" value="1"/>
</dbReference>
<evidence type="ECO:0000256" key="5">
    <source>
        <dbReference type="ARBA" id="ARBA00022692"/>
    </source>
</evidence>
<dbReference type="RefSeq" id="WP_176226899.1">
    <property type="nucleotide sequence ID" value="NZ_BLRV01000107.1"/>
</dbReference>
<feature type="modified residue" description="FMN phosphoryl threonine" evidence="10">
    <location>
        <position position="154"/>
    </location>
</feature>
<feature type="transmembrane region" description="Helical" evidence="10">
    <location>
        <begin position="255"/>
        <end position="272"/>
    </location>
</feature>
<dbReference type="NCBIfam" id="TIGR01946">
    <property type="entry name" value="rnfD"/>
    <property type="match status" value="1"/>
</dbReference>
<evidence type="ECO:0000313" key="14">
    <source>
        <dbReference type="EMBL" id="GFP39827.1"/>
    </source>
</evidence>
<reference evidence="15 16" key="1">
    <citation type="journal article" date="2020" name="Front. Microbiol.">
        <title>Single-cell genomics of novel Actinobacteria with the Wood-Ljungdahl pathway discovered in a serpentinizing system.</title>
        <authorList>
            <person name="Merino N."/>
            <person name="Kawai M."/>
            <person name="Boyd E.S."/>
            <person name="Colman D.R."/>
            <person name="McGlynn S.E."/>
            <person name="Nealson K.H."/>
            <person name="Kurokawa K."/>
            <person name="Hongoh Y."/>
        </authorList>
    </citation>
    <scope>NUCLEOTIDE SEQUENCE [LARGE SCALE GENOMIC DNA]</scope>
    <source>
        <strain evidence="11 17">S06</strain>
        <strain evidence="12 18">S33</strain>
        <strain evidence="13 15">S44</strain>
        <strain evidence="14 16">S47</strain>
    </source>
</reference>
<keyword evidence="4 10" id="KW-0288">FMN</keyword>
<evidence type="ECO:0000256" key="9">
    <source>
        <dbReference type="ARBA" id="ARBA00023136"/>
    </source>
</evidence>
<evidence type="ECO:0000256" key="7">
    <source>
        <dbReference type="ARBA" id="ARBA00022982"/>
    </source>
</evidence>
<evidence type="ECO:0000313" key="17">
    <source>
        <dbReference type="Proteomes" id="UP000580051"/>
    </source>
</evidence>
<comment type="caution">
    <text evidence="14">The sequence shown here is derived from an EMBL/GenBank/DDBJ whole genome shotgun (WGS) entry which is preliminary data.</text>
</comment>
<dbReference type="EMBL" id="BLSC01000009">
    <property type="protein sequence ID" value="GFP36539.1"/>
    <property type="molecule type" value="Genomic_DNA"/>
</dbReference>
<dbReference type="Proteomes" id="UP000591948">
    <property type="component" value="Unassembled WGS sequence"/>
</dbReference>
<dbReference type="AlphaFoldDB" id="A0A6V8Q5E8"/>
<dbReference type="EMBL" id="BLSD01000095">
    <property type="protein sequence ID" value="GFP39827.1"/>
    <property type="molecule type" value="Genomic_DNA"/>
</dbReference>
<evidence type="ECO:0000256" key="8">
    <source>
        <dbReference type="ARBA" id="ARBA00022989"/>
    </source>
</evidence>
<dbReference type="Proteomes" id="UP000580051">
    <property type="component" value="Unassembled WGS sequence"/>
</dbReference>
<dbReference type="GO" id="GO:0055085">
    <property type="term" value="P:transmembrane transport"/>
    <property type="evidence" value="ECO:0007669"/>
    <property type="project" value="InterPro"/>
</dbReference>
<evidence type="ECO:0000256" key="1">
    <source>
        <dbReference type="ARBA" id="ARBA00022448"/>
    </source>
</evidence>
<keyword evidence="10" id="KW-1003">Cell membrane</keyword>
<keyword evidence="6 10" id="KW-1278">Translocase</keyword>
<dbReference type="EMBL" id="BLRV01000107">
    <property type="protein sequence ID" value="GFP21805.1"/>
    <property type="molecule type" value="Genomic_DNA"/>
</dbReference>
<evidence type="ECO:0000313" key="11">
    <source>
        <dbReference type="EMBL" id="GFP21805.1"/>
    </source>
</evidence>
<protein>
    <recommendedName>
        <fullName evidence="10">Ion-translocating oxidoreductase complex subunit D</fullName>
        <ecNumber evidence="10">7.-.-.-</ecNumber>
    </recommendedName>
    <alternativeName>
        <fullName evidence="10">Rnf electron transport complex subunit D</fullName>
    </alternativeName>
</protein>
<keyword evidence="18" id="KW-1185">Reference proteome</keyword>
<dbReference type="GO" id="GO:0022900">
    <property type="term" value="P:electron transport chain"/>
    <property type="evidence" value="ECO:0007669"/>
    <property type="project" value="UniProtKB-UniRule"/>
</dbReference>
<dbReference type="InterPro" id="IPR011303">
    <property type="entry name" value="RnfD_bac"/>
</dbReference>
<comment type="similarity">
    <text evidence="10">Belongs to the NqrB/RnfD family.</text>
</comment>
<evidence type="ECO:0000256" key="4">
    <source>
        <dbReference type="ARBA" id="ARBA00022643"/>
    </source>
</evidence>
<dbReference type="EMBL" id="BLRY01000006">
    <property type="protein sequence ID" value="GFP26822.1"/>
    <property type="molecule type" value="Genomic_DNA"/>
</dbReference>
<feature type="transmembrane region" description="Helical" evidence="10">
    <location>
        <begin position="183"/>
        <end position="201"/>
    </location>
</feature>
<dbReference type="InterPro" id="IPR004338">
    <property type="entry name" value="NqrB/RnfD"/>
</dbReference>
<dbReference type="Proteomes" id="UP000561271">
    <property type="component" value="Unassembled WGS sequence"/>
</dbReference>
<evidence type="ECO:0000256" key="10">
    <source>
        <dbReference type="HAMAP-Rule" id="MF_00462"/>
    </source>
</evidence>
<keyword evidence="7 10" id="KW-0249">Electron transport</keyword>
<evidence type="ECO:0000313" key="12">
    <source>
        <dbReference type="EMBL" id="GFP26822.1"/>
    </source>
</evidence>
<feature type="transmembrane region" description="Helical" evidence="10">
    <location>
        <begin position="225"/>
        <end position="246"/>
    </location>
</feature>
<feature type="transmembrane region" description="Helical" evidence="10">
    <location>
        <begin position="24"/>
        <end position="52"/>
    </location>
</feature>
<dbReference type="Pfam" id="PF03116">
    <property type="entry name" value="NQR2_RnfD_RnfE"/>
    <property type="match status" value="1"/>
</dbReference>
<dbReference type="HAMAP" id="MF_00462">
    <property type="entry name" value="RsxD_RnfD"/>
    <property type="match status" value="1"/>
</dbReference>
<evidence type="ECO:0000313" key="18">
    <source>
        <dbReference type="Proteomes" id="UP000591948"/>
    </source>
</evidence>
<evidence type="ECO:0000256" key="2">
    <source>
        <dbReference type="ARBA" id="ARBA00022553"/>
    </source>
</evidence>
<accession>A0A6V8Q5E8</accession>
<comment type="function">
    <text evidence="10">Part of a membrane-bound complex that couples electron transfer with translocation of ions across the membrane.</text>
</comment>
<keyword evidence="9 10" id="KW-0472">Membrane</keyword>
<comment type="subcellular location">
    <subcellularLocation>
        <location evidence="10">Cell membrane</location>
        <topology evidence="10">Multi-pass membrane protein</topology>
    </subcellularLocation>
</comment>
<comment type="caution">
    <text evidence="10">Lacks conserved residue(s) required for the propagation of feature annotation.</text>
</comment>
<dbReference type="PANTHER" id="PTHR30578:SF0">
    <property type="entry name" value="ION-TRANSLOCATING OXIDOREDUCTASE COMPLEX SUBUNIT D"/>
    <property type="match status" value="1"/>
</dbReference>
<organism evidence="14 16">
    <name type="scientific">Candidatus Hakubella thermalkaliphila</name>
    <dbReference type="NCBI Taxonomy" id="2754717"/>
    <lineage>
        <taxon>Bacteria</taxon>
        <taxon>Bacillati</taxon>
        <taxon>Actinomycetota</taxon>
        <taxon>Actinomycetota incertae sedis</taxon>
        <taxon>Candidatus Hakubellales</taxon>
        <taxon>Candidatus Hakubellaceae</taxon>
        <taxon>Candidatus Hakubella</taxon>
    </lineage>
</organism>
<dbReference type="GO" id="GO:0005886">
    <property type="term" value="C:plasma membrane"/>
    <property type="evidence" value="ECO:0007669"/>
    <property type="project" value="UniProtKB-SubCell"/>
</dbReference>
<keyword evidence="3 10" id="KW-0285">Flavoprotein</keyword>
<name>A0A6V8Q5E8_9ACTN</name>
<keyword evidence="8 10" id="KW-1133">Transmembrane helix</keyword>
<comment type="subunit">
    <text evidence="10">The complex is composed of six subunits: RnfA, RnfB, RnfC, RnfD, RnfE and RnfG.</text>
</comment>